<dbReference type="Proteomes" id="UP000528457">
    <property type="component" value="Unassembled WGS sequence"/>
</dbReference>
<sequence>MSTPETNEQEASATMEQESRLSKDPSLILNQFLPFRLANLAKRVSDTYSWVYSRDFGLTIPEWRILARLGEQPGLSSKFIGEITMMDKSKVSRGVKQLEDKGLLLKNKDQQDNRVYYLSLTEEGQKLYHAIVPSALSWEAELLQSLDVAEYRDLFRIMEKLDQRLEDMARNK</sequence>
<keyword evidence="2 6" id="KW-0238">DNA-binding</keyword>
<evidence type="ECO:0000256" key="1">
    <source>
        <dbReference type="ARBA" id="ARBA00023015"/>
    </source>
</evidence>
<dbReference type="InterPro" id="IPR000835">
    <property type="entry name" value="HTH_MarR-typ"/>
</dbReference>
<protein>
    <submittedName>
        <fullName evidence="6">DNA-binding MarR family transcriptional regulator</fullName>
    </submittedName>
</protein>
<evidence type="ECO:0000256" key="3">
    <source>
        <dbReference type="ARBA" id="ARBA00023163"/>
    </source>
</evidence>
<proteinExistence type="predicted"/>
<feature type="domain" description="HTH marR-type" evidence="5">
    <location>
        <begin position="30"/>
        <end position="163"/>
    </location>
</feature>
<feature type="region of interest" description="Disordered" evidence="4">
    <location>
        <begin position="1"/>
        <end position="22"/>
    </location>
</feature>
<dbReference type="SUPFAM" id="SSF46785">
    <property type="entry name" value="Winged helix' DNA-binding domain"/>
    <property type="match status" value="1"/>
</dbReference>
<name>A0A7X0JV86_9GAMM</name>
<keyword evidence="3" id="KW-0804">Transcription</keyword>
<dbReference type="EMBL" id="JACHHT010000002">
    <property type="protein sequence ID" value="MBB6522040.1"/>
    <property type="molecule type" value="Genomic_DNA"/>
</dbReference>
<dbReference type="PANTHER" id="PTHR42756">
    <property type="entry name" value="TRANSCRIPTIONAL REGULATOR, MARR"/>
    <property type="match status" value="1"/>
</dbReference>
<dbReference type="InParanoid" id="A0A7X0JV86"/>
<dbReference type="InterPro" id="IPR036388">
    <property type="entry name" value="WH-like_DNA-bd_sf"/>
</dbReference>
<dbReference type="GO" id="GO:0003700">
    <property type="term" value="F:DNA-binding transcription factor activity"/>
    <property type="evidence" value="ECO:0007669"/>
    <property type="project" value="InterPro"/>
</dbReference>
<dbReference type="AlphaFoldDB" id="A0A7X0JV86"/>
<dbReference type="PRINTS" id="PR00598">
    <property type="entry name" value="HTHMARR"/>
</dbReference>
<keyword evidence="7" id="KW-1185">Reference proteome</keyword>
<evidence type="ECO:0000313" key="7">
    <source>
        <dbReference type="Proteomes" id="UP000528457"/>
    </source>
</evidence>
<keyword evidence="1" id="KW-0805">Transcription regulation</keyword>
<dbReference type="PANTHER" id="PTHR42756:SF1">
    <property type="entry name" value="TRANSCRIPTIONAL REPRESSOR OF EMRAB OPERON"/>
    <property type="match status" value="1"/>
</dbReference>
<dbReference type="InterPro" id="IPR036390">
    <property type="entry name" value="WH_DNA-bd_sf"/>
</dbReference>
<evidence type="ECO:0000313" key="6">
    <source>
        <dbReference type="EMBL" id="MBB6522040.1"/>
    </source>
</evidence>
<dbReference type="GO" id="GO:0003677">
    <property type="term" value="F:DNA binding"/>
    <property type="evidence" value="ECO:0007669"/>
    <property type="project" value="UniProtKB-KW"/>
</dbReference>
<dbReference type="SMART" id="SM00347">
    <property type="entry name" value="HTH_MARR"/>
    <property type="match status" value="1"/>
</dbReference>
<reference evidence="6 7" key="1">
    <citation type="submission" date="2020-08" db="EMBL/GenBank/DDBJ databases">
        <title>Genomic Encyclopedia of Type Strains, Phase IV (KMG-IV): sequencing the most valuable type-strain genomes for metagenomic binning, comparative biology and taxonomic classification.</title>
        <authorList>
            <person name="Goeker M."/>
        </authorList>
    </citation>
    <scope>NUCLEOTIDE SEQUENCE [LARGE SCALE GENOMIC DNA]</scope>
    <source>
        <strain evidence="6 7">DSM 22368</strain>
    </source>
</reference>
<dbReference type="RefSeq" id="WP_208020161.1">
    <property type="nucleotide sequence ID" value="NZ_JAAONY010000002.1"/>
</dbReference>
<gene>
    <name evidence="6" type="ORF">HNR48_002325</name>
</gene>
<evidence type="ECO:0000256" key="2">
    <source>
        <dbReference type="ARBA" id="ARBA00023125"/>
    </source>
</evidence>
<dbReference type="PROSITE" id="PS50995">
    <property type="entry name" value="HTH_MARR_2"/>
    <property type="match status" value="1"/>
</dbReference>
<dbReference type="Pfam" id="PF01047">
    <property type="entry name" value="MarR"/>
    <property type="match status" value="1"/>
</dbReference>
<organism evidence="6 7">
    <name type="scientific">Pseudoteredinibacter isoporae</name>
    <dbReference type="NCBI Taxonomy" id="570281"/>
    <lineage>
        <taxon>Bacteria</taxon>
        <taxon>Pseudomonadati</taxon>
        <taxon>Pseudomonadota</taxon>
        <taxon>Gammaproteobacteria</taxon>
        <taxon>Cellvibrionales</taxon>
        <taxon>Cellvibrionaceae</taxon>
        <taxon>Pseudoteredinibacter</taxon>
    </lineage>
</organism>
<feature type="compositionally biased region" description="Polar residues" evidence="4">
    <location>
        <begin position="1"/>
        <end position="16"/>
    </location>
</feature>
<dbReference type="Gene3D" id="1.10.10.10">
    <property type="entry name" value="Winged helix-like DNA-binding domain superfamily/Winged helix DNA-binding domain"/>
    <property type="match status" value="1"/>
</dbReference>
<comment type="caution">
    <text evidence="6">The sequence shown here is derived from an EMBL/GenBank/DDBJ whole genome shotgun (WGS) entry which is preliminary data.</text>
</comment>
<evidence type="ECO:0000259" key="5">
    <source>
        <dbReference type="PROSITE" id="PS50995"/>
    </source>
</evidence>
<accession>A0A7X0JV86</accession>
<evidence type="ECO:0000256" key="4">
    <source>
        <dbReference type="SAM" id="MobiDB-lite"/>
    </source>
</evidence>